<protein>
    <submittedName>
        <fullName evidence="2">Uncharacterized protein</fullName>
    </submittedName>
</protein>
<evidence type="ECO:0000313" key="2">
    <source>
        <dbReference type="EMBL" id="EYU19160.1"/>
    </source>
</evidence>
<dbReference type="STRING" id="4155.A0A022PY59"/>
<dbReference type="AlphaFoldDB" id="A0A022PY59"/>
<dbReference type="OrthoDB" id="1930685at2759"/>
<organism evidence="2 3">
    <name type="scientific">Erythranthe guttata</name>
    <name type="common">Yellow monkey flower</name>
    <name type="synonym">Mimulus guttatus</name>
    <dbReference type="NCBI Taxonomy" id="4155"/>
    <lineage>
        <taxon>Eukaryota</taxon>
        <taxon>Viridiplantae</taxon>
        <taxon>Streptophyta</taxon>
        <taxon>Embryophyta</taxon>
        <taxon>Tracheophyta</taxon>
        <taxon>Spermatophyta</taxon>
        <taxon>Magnoliopsida</taxon>
        <taxon>eudicotyledons</taxon>
        <taxon>Gunneridae</taxon>
        <taxon>Pentapetalae</taxon>
        <taxon>asterids</taxon>
        <taxon>lamiids</taxon>
        <taxon>Lamiales</taxon>
        <taxon>Phrymaceae</taxon>
        <taxon>Erythranthe</taxon>
    </lineage>
</organism>
<gene>
    <name evidence="2" type="ORF">MIMGU_mgv1a016969mg</name>
</gene>
<evidence type="ECO:0000256" key="1">
    <source>
        <dbReference type="SAM" id="MobiDB-lite"/>
    </source>
</evidence>
<accession>A0A022PY59</accession>
<feature type="compositionally biased region" description="Polar residues" evidence="1">
    <location>
        <begin position="24"/>
        <end position="36"/>
    </location>
</feature>
<dbReference type="PANTHER" id="PTHR36385:SF1">
    <property type="entry name" value="OS07G0562900 PROTEIN"/>
    <property type="match status" value="1"/>
</dbReference>
<name>A0A022PY59_ERYGU</name>
<feature type="region of interest" description="Disordered" evidence="1">
    <location>
        <begin position="1"/>
        <end position="62"/>
    </location>
</feature>
<dbReference type="OMA" id="VQMKRTK"/>
<evidence type="ECO:0000313" key="3">
    <source>
        <dbReference type="Proteomes" id="UP000030748"/>
    </source>
</evidence>
<dbReference type="PhylomeDB" id="A0A022PY59"/>
<feature type="compositionally biased region" description="Basic residues" evidence="1">
    <location>
        <begin position="47"/>
        <end position="62"/>
    </location>
</feature>
<dbReference type="KEGG" id="egt:105948730"/>
<sequence length="99" mass="10786">MAKNRQKKKKNGSAETAMDIAPADNSSQAMDTSENLGSSVSVGVSLRKTKKGRPMKRSKNVRKLKAVAKAICQTEKSVEKVSKGECKIVRTKSAKNLYD</sequence>
<proteinExistence type="predicted"/>
<feature type="compositionally biased region" description="Basic residues" evidence="1">
    <location>
        <begin position="1"/>
        <end position="11"/>
    </location>
</feature>
<dbReference type="EMBL" id="KI632305">
    <property type="protein sequence ID" value="EYU19160.1"/>
    <property type="molecule type" value="Genomic_DNA"/>
</dbReference>
<dbReference type="Proteomes" id="UP000030748">
    <property type="component" value="Unassembled WGS sequence"/>
</dbReference>
<reference evidence="2 3" key="1">
    <citation type="journal article" date="2013" name="Proc. Natl. Acad. Sci. U.S.A.">
        <title>Fine-scale variation in meiotic recombination in Mimulus inferred from population shotgun sequencing.</title>
        <authorList>
            <person name="Hellsten U."/>
            <person name="Wright K.M."/>
            <person name="Jenkins J."/>
            <person name="Shu S."/>
            <person name="Yuan Y."/>
            <person name="Wessler S.R."/>
            <person name="Schmutz J."/>
            <person name="Willis J.H."/>
            <person name="Rokhsar D.S."/>
        </authorList>
    </citation>
    <scope>NUCLEOTIDE SEQUENCE [LARGE SCALE GENOMIC DNA]</scope>
    <source>
        <strain evidence="3">cv. DUN x IM62</strain>
    </source>
</reference>
<dbReference type="PANTHER" id="PTHR36385">
    <property type="entry name" value="OS07G0562900 PROTEIN"/>
    <property type="match status" value="1"/>
</dbReference>
<dbReference type="eggNOG" id="ENOG502S8E0">
    <property type="taxonomic scope" value="Eukaryota"/>
</dbReference>
<keyword evidence="3" id="KW-1185">Reference proteome</keyword>